<dbReference type="Gene3D" id="1.10.238.10">
    <property type="entry name" value="EF-hand"/>
    <property type="match status" value="1"/>
</dbReference>
<sequence>MGQGLPGWPILPETTCMTRKTLTLILFATFAGAAAAQDSVDINGDGVLTLFEIQAVWPEVSTDGFMFLDRDGDGLLGPEEFEAARQGGHLAAAN</sequence>
<keyword evidence="3" id="KW-1185">Reference proteome</keyword>
<dbReference type="EMBL" id="FNAV01000010">
    <property type="protein sequence ID" value="SDE97674.1"/>
    <property type="molecule type" value="Genomic_DNA"/>
</dbReference>
<protein>
    <submittedName>
        <fullName evidence="2">EF hand</fullName>
    </submittedName>
</protein>
<dbReference type="InterPro" id="IPR018247">
    <property type="entry name" value="EF_Hand_1_Ca_BS"/>
</dbReference>
<dbReference type="PROSITE" id="PS00018">
    <property type="entry name" value="EF_HAND_1"/>
    <property type="match status" value="2"/>
</dbReference>
<accession>A0A1G7HBJ4</accession>
<dbReference type="Proteomes" id="UP000198994">
    <property type="component" value="Unassembled WGS sequence"/>
</dbReference>
<dbReference type="STRING" id="282683.SAMN04488105_110191"/>
<dbReference type="InterPro" id="IPR002048">
    <property type="entry name" value="EF_hand_dom"/>
</dbReference>
<dbReference type="InterPro" id="IPR011992">
    <property type="entry name" value="EF-hand-dom_pair"/>
</dbReference>
<feature type="domain" description="EF-hand" evidence="1">
    <location>
        <begin position="65"/>
        <end position="82"/>
    </location>
</feature>
<name>A0A1G7HBJ4_9RHOB</name>
<evidence type="ECO:0000313" key="2">
    <source>
        <dbReference type="EMBL" id="SDE97674.1"/>
    </source>
</evidence>
<feature type="domain" description="EF-hand" evidence="1">
    <location>
        <begin position="40"/>
        <end position="56"/>
    </location>
</feature>
<dbReference type="GO" id="GO:0005509">
    <property type="term" value="F:calcium ion binding"/>
    <property type="evidence" value="ECO:0007669"/>
    <property type="project" value="InterPro"/>
</dbReference>
<gene>
    <name evidence="2" type="ORF">SAMN04488105_110191</name>
</gene>
<dbReference type="AlphaFoldDB" id="A0A1G7HBJ4"/>
<proteinExistence type="predicted"/>
<evidence type="ECO:0000313" key="3">
    <source>
        <dbReference type="Proteomes" id="UP000198994"/>
    </source>
</evidence>
<evidence type="ECO:0000259" key="1">
    <source>
        <dbReference type="Pfam" id="PF13202"/>
    </source>
</evidence>
<dbReference type="Pfam" id="PF13202">
    <property type="entry name" value="EF-hand_5"/>
    <property type="match status" value="2"/>
</dbReference>
<dbReference type="SUPFAM" id="SSF47473">
    <property type="entry name" value="EF-hand"/>
    <property type="match status" value="1"/>
</dbReference>
<organism evidence="2 3">
    <name type="scientific">Salipiger thiooxidans</name>
    <dbReference type="NCBI Taxonomy" id="282683"/>
    <lineage>
        <taxon>Bacteria</taxon>
        <taxon>Pseudomonadati</taxon>
        <taxon>Pseudomonadota</taxon>
        <taxon>Alphaproteobacteria</taxon>
        <taxon>Rhodobacterales</taxon>
        <taxon>Roseobacteraceae</taxon>
        <taxon>Salipiger</taxon>
    </lineage>
</organism>
<reference evidence="3" key="1">
    <citation type="submission" date="2016-10" db="EMBL/GenBank/DDBJ databases">
        <authorList>
            <person name="Varghese N."/>
            <person name="Submissions S."/>
        </authorList>
    </citation>
    <scope>NUCLEOTIDE SEQUENCE [LARGE SCALE GENOMIC DNA]</scope>
    <source>
        <strain evidence="3">DSM 10146</strain>
    </source>
</reference>